<sequence>MKSVIALALAGVAVAVPAWSDAPVEPIQSTTTTAASSTWADVEISTTTTKPVVPTTSATSTWGDWSSETTSTVTAITTVCQYATTFTDKGDVYTATAGETYVLTKGPYTVTIPVYEETSTVCDTPVAPTGAASTWVDAVVPAGPTGASTGVSPASPSAGYPGKPAGSEPVSPYTGAASKMAGAGLAGVAAIAALLL</sequence>
<evidence type="ECO:0000313" key="3">
    <source>
        <dbReference type="EMBL" id="ETN40054.1"/>
    </source>
</evidence>
<dbReference type="InParanoid" id="W2RWI7"/>
<reference evidence="3 4" key="1">
    <citation type="submission" date="2013-03" db="EMBL/GenBank/DDBJ databases">
        <title>The Genome Sequence of Phialophora europaea CBS 101466.</title>
        <authorList>
            <consortium name="The Broad Institute Genomics Platform"/>
            <person name="Cuomo C."/>
            <person name="de Hoog S."/>
            <person name="Gorbushina A."/>
            <person name="Walker B."/>
            <person name="Young S.K."/>
            <person name="Zeng Q."/>
            <person name="Gargeya S."/>
            <person name="Fitzgerald M."/>
            <person name="Haas B."/>
            <person name="Abouelleil A."/>
            <person name="Allen A.W."/>
            <person name="Alvarado L."/>
            <person name="Arachchi H.M."/>
            <person name="Berlin A.M."/>
            <person name="Chapman S.B."/>
            <person name="Gainer-Dewar J."/>
            <person name="Goldberg J."/>
            <person name="Griggs A."/>
            <person name="Gujja S."/>
            <person name="Hansen M."/>
            <person name="Howarth C."/>
            <person name="Imamovic A."/>
            <person name="Ireland A."/>
            <person name="Larimer J."/>
            <person name="McCowan C."/>
            <person name="Murphy C."/>
            <person name="Pearson M."/>
            <person name="Poon T.W."/>
            <person name="Priest M."/>
            <person name="Roberts A."/>
            <person name="Saif S."/>
            <person name="Shea T."/>
            <person name="Sisk P."/>
            <person name="Sykes S."/>
            <person name="Wortman J."/>
            <person name="Nusbaum C."/>
            <person name="Birren B."/>
        </authorList>
    </citation>
    <scope>NUCLEOTIDE SEQUENCE [LARGE SCALE GENOMIC DNA]</scope>
    <source>
        <strain evidence="3 4">CBS 101466</strain>
    </source>
</reference>
<dbReference type="GeneID" id="19971668"/>
<dbReference type="OrthoDB" id="10653718at2759"/>
<proteinExistence type="predicted"/>
<dbReference type="EMBL" id="KB822720">
    <property type="protein sequence ID" value="ETN40054.1"/>
    <property type="molecule type" value="Genomic_DNA"/>
</dbReference>
<evidence type="ECO:0000256" key="2">
    <source>
        <dbReference type="SAM" id="SignalP"/>
    </source>
</evidence>
<dbReference type="PANTHER" id="PTHR35523:SF1">
    <property type="entry name" value="CELL WALL PROTEIN SED1"/>
    <property type="match status" value="1"/>
</dbReference>
<organism evidence="3 4">
    <name type="scientific">Cyphellophora europaea (strain CBS 101466)</name>
    <name type="common">Phialophora europaea</name>
    <dbReference type="NCBI Taxonomy" id="1220924"/>
    <lineage>
        <taxon>Eukaryota</taxon>
        <taxon>Fungi</taxon>
        <taxon>Dikarya</taxon>
        <taxon>Ascomycota</taxon>
        <taxon>Pezizomycotina</taxon>
        <taxon>Eurotiomycetes</taxon>
        <taxon>Chaetothyriomycetidae</taxon>
        <taxon>Chaetothyriales</taxon>
        <taxon>Cyphellophoraceae</taxon>
        <taxon>Cyphellophora</taxon>
    </lineage>
</organism>
<dbReference type="PANTHER" id="PTHR35523">
    <property type="entry name" value="CELL WALL PROTEIN SED1"/>
    <property type="match status" value="1"/>
</dbReference>
<accession>W2RWI7</accession>
<name>W2RWI7_CYPE1</name>
<dbReference type="AlphaFoldDB" id="W2RWI7"/>
<dbReference type="GO" id="GO:0031505">
    <property type="term" value="P:fungal-type cell wall organization"/>
    <property type="evidence" value="ECO:0007669"/>
    <property type="project" value="InterPro"/>
</dbReference>
<dbReference type="GO" id="GO:0009277">
    <property type="term" value="C:fungal-type cell wall"/>
    <property type="evidence" value="ECO:0007669"/>
    <property type="project" value="TreeGrafter"/>
</dbReference>
<feature type="region of interest" description="Disordered" evidence="1">
    <location>
        <begin position="147"/>
        <end position="169"/>
    </location>
</feature>
<dbReference type="GO" id="GO:0005199">
    <property type="term" value="F:structural constituent of cell wall"/>
    <property type="evidence" value="ECO:0007669"/>
    <property type="project" value="InterPro"/>
</dbReference>
<dbReference type="eggNOG" id="ENOG502SCU7">
    <property type="taxonomic scope" value="Eukaryota"/>
</dbReference>
<feature type="signal peptide" evidence="2">
    <location>
        <begin position="1"/>
        <end position="15"/>
    </location>
</feature>
<protein>
    <submittedName>
        <fullName evidence="3">Uncharacterized protein</fullName>
    </submittedName>
</protein>
<dbReference type="VEuPathDB" id="FungiDB:HMPREF1541_04329"/>
<evidence type="ECO:0000256" key="1">
    <source>
        <dbReference type="SAM" id="MobiDB-lite"/>
    </source>
</evidence>
<dbReference type="InterPro" id="IPR038843">
    <property type="entry name" value="Sed1/Spi1"/>
</dbReference>
<keyword evidence="2" id="KW-0732">Signal</keyword>
<evidence type="ECO:0000313" key="4">
    <source>
        <dbReference type="Proteomes" id="UP000030752"/>
    </source>
</evidence>
<keyword evidence="4" id="KW-1185">Reference proteome</keyword>
<dbReference type="Proteomes" id="UP000030752">
    <property type="component" value="Unassembled WGS sequence"/>
</dbReference>
<gene>
    <name evidence="3" type="ORF">HMPREF1541_04329</name>
</gene>
<dbReference type="RefSeq" id="XP_008716897.1">
    <property type="nucleotide sequence ID" value="XM_008718675.1"/>
</dbReference>
<feature type="chain" id="PRO_5012633118" evidence="2">
    <location>
        <begin position="16"/>
        <end position="196"/>
    </location>
</feature>
<dbReference type="HOGENOM" id="CLU_1390172_0_0_1"/>
<dbReference type="STRING" id="1220924.W2RWI7"/>